<dbReference type="AlphaFoldDB" id="A0A9D1PWM8"/>
<feature type="transmembrane region" description="Helical" evidence="6">
    <location>
        <begin position="201"/>
        <end position="226"/>
    </location>
</feature>
<dbReference type="Pfam" id="PF01594">
    <property type="entry name" value="AI-2E_transport"/>
    <property type="match status" value="1"/>
</dbReference>
<reference evidence="7" key="2">
    <citation type="submission" date="2021-04" db="EMBL/GenBank/DDBJ databases">
        <authorList>
            <person name="Gilroy R."/>
        </authorList>
    </citation>
    <scope>NUCLEOTIDE SEQUENCE</scope>
    <source>
        <strain evidence="7">ChiHecec2B26-446</strain>
    </source>
</reference>
<evidence type="ECO:0000256" key="6">
    <source>
        <dbReference type="SAM" id="Phobius"/>
    </source>
</evidence>
<accession>A0A9D1PWM8</accession>
<evidence type="ECO:0000256" key="3">
    <source>
        <dbReference type="ARBA" id="ARBA00022692"/>
    </source>
</evidence>
<dbReference type="EMBL" id="DXHV01000026">
    <property type="protein sequence ID" value="HIV99986.1"/>
    <property type="molecule type" value="Genomic_DNA"/>
</dbReference>
<feature type="transmembrane region" description="Helical" evidence="6">
    <location>
        <begin position="247"/>
        <end position="272"/>
    </location>
</feature>
<reference evidence="7" key="1">
    <citation type="journal article" date="2021" name="PeerJ">
        <title>Extensive microbial diversity within the chicken gut microbiome revealed by metagenomics and culture.</title>
        <authorList>
            <person name="Gilroy R."/>
            <person name="Ravi A."/>
            <person name="Getino M."/>
            <person name="Pursley I."/>
            <person name="Horton D.L."/>
            <person name="Alikhan N.F."/>
            <person name="Baker D."/>
            <person name="Gharbi K."/>
            <person name="Hall N."/>
            <person name="Watson M."/>
            <person name="Adriaenssens E.M."/>
            <person name="Foster-Nyarko E."/>
            <person name="Jarju S."/>
            <person name="Secka A."/>
            <person name="Antonio M."/>
            <person name="Oren A."/>
            <person name="Chaudhuri R.R."/>
            <person name="La Ragione R."/>
            <person name="Hildebrand F."/>
            <person name="Pallen M.J."/>
        </authorList>
    </citation>
    <scope>NUCLEOTIDE SEQUENCE</scope>
    <source>
        <strain evidence="7">ChiHecec2B26-446</strain>
    </source>
</reference>
<organism evidence="7 8">
    <name type="scientific">Candidatus Desulfovibrio intestinipullorum</name>
    <dbReference type="NCBI Taxonomy" id="2838536"/>
    <lineage>
        <taxon>Bacteria</taxon>
        <taxon>Pseudomonadati</taxon>
        <taxon>Thermodesulfobacteriota</taxon>
        <taxon>Desulfovibrionia</taxon>
        <taxon>Desulfovibrionales</taxon>
        <taxon>Desulfovibrionaceae</taxon>
        <taxon>Desulfovibrio</taxon>
    </lineage>
</organism>
<evidence type="ECO:0000256" key="4">
    <source>
        <dbReference type="ARBA" id="ARBA00022989"/>
    </source>
</evidence>
<keyword evidence="3 6" id="KW-0812">Transmembrane</keyword>
<dbReference type="PANTHER" id="PTHR21716">
    <property type="entry name" value="TRANSMEMBRANE PROTEIN"/>
    <property type="match status" value="1"/>
</dbReference>
<proteinExistence type="inferred from homology"/>
<dbReference type="Proteomes" id="UP000886752">
    <property type="component" value="Unassembled WGS sequence"/>
</dbReference>
<keyword evidence="4 6" id="KW-1133">Transmembrane helix</keyword>
<dbReference type="GO" id="GO:0016020">
    <property type="term" value="C:membrane"/>
    <property type="evidence" value="ECO:0007669"/>
    <property type="project" value="UniProtKB-SubCell"/>
</dbReference>
<evidence type="ECO:0000256" key="5">
    <source>
        <dbReference type="ARBA" id="ARBA00023136"/>
    </source>
</evidence>
<keyword evidence="5 6" id="KW-0472">Membrane</keyword>
<protein>
    <submittedName>
        <fullName evidence="7">AI-2E family transporter</fullName>
    </submittedName>
</protein>
<sequence length="413" mass="45928">MPCSLFLPRLMYLLSALAWCLLLWPNPAAVFLAGCLACLSMPLYRFLRRYSRRLRRRADRNAELYLRTHPGKARLFLHSRLLALHRGLLHSVPVLGSFLVIFTSITVPIALFMVLVTPQISSGYARLRELWMHNFQLPPEWAAYLDTLVDRFEKAPLLARLTEEAKTFLDTLSEYLTNFSTDTVVTLMNNGFNVLGGTMSVVWNFFLFLTLSLIFTIYATRIHVLTARIFHLKPIILHRFILAIRQALRAILLGVIFVALIQGFLSAIGFALVGYSQFAFWGLLAALVAPIPVLGTALIWVPLSLQLWFSGNTMPAMGLIAWGVFVVSTADSILRPLFLQTGIKANYLVLILAILCGISAFGTIGIILGPVLLAFSIQAMEEGHLAYPRALHALAVSAQPGQKAGADDHAQRP</sequence>
<dbReference type="InterPro" id="IPR002549">
    <property type="entry name" value="AI-2E-like"/>
</dbReference>
<comment type="similarity">
    <text evidence="2">Belongs to the autoinducer-2 exporter (AI-2E) (TC 2.A.86) family.</text>
</comment>
<dbReference type="PANTHER" id="PTHR21716:SF4">
    <property type="entry name" value="TRANSMEMBRANE PROTEIN 245"/>
    <property type="match status" value="1"/>
</dbReference>
<feature type="transmembrane region" description="Helical" evidence="6">
    <location>
        <begin position="278"/>
        <end position="300"/>
    </location>
</feature>
<evidence type="ECO:0000256" key="1">
    <source>
        <dbReference type="ARBA" id="ARBA00004141"/>
    </source>
</evidence>
<evidence type="ECO:0000313" key="7">
    <source>
        <dbReference type="EMBL" id="HIV99986.1"/>
    </source>
</evidence>
<evidence type="ECO:0000256" key="2">
    <source>
        <dbReference type="ARBA" id="ARBA00009773"/>
    </source>
</evidence>
<name>A0A9D1PWM8_9BACT</name>
<evidence type="ECO:0000313" key="8">
    <source>
        <dbReference type="Proteomes" id="UP000886752"/>
    </source>
</evidence>
<feature type="transmembrane region" description="Helical" evidence="6">
    <location>
        <begin position="307"/>
        <end position="327"/>
    </location>
</feature>
<feature type="transmembrane region" description="Helical" evidence="6">
    <location>
        <begin position="347"/>
        <end position="375"/>
    </location>
</feature>
<comment type="subcellular location">
    <subcellularLocation>
        <location evidence="1">Membrane</location>
        <topology evidence="1">Multi-pass membrane protein</topology>
    </subcellularLocation>
</comment>
<gene>
    <name evidence="7" type="ORF">H9894_02190</name>
</gene>
<feature type="transmembrane region" description="Helical" evidence="6">
    <location>
        <begin position="28"/>
        <end position="47"/>
    </location>
</feature>
<feature type="transmembrane region" description="Helical" evidence="6">
    <location>
        <begin position="94"/>
        <end position="116"/>
    </location>
</feature>
<comment type="caution">
    <text evidence="7">The sequence shown here is derived from an EMBL/GenBank/DDBJ whole genome shotgun (WGS) entry which is preliminary data.</text>
</comment>